<protein>
    <submittedName>
        <fullName evidence="2">DeoR faimly transcriptional regulator</fullName>
    </submittedName>
</protein>
<keyword evidence="3" id="KW-1185">Reference proteome</keyword>
<dbReference type="EMBL" id="LILC01000002">
    <property type="protein sequence ID" value="KOO50905.1"/>
    <property type="molecule type" value="Genomic_DNA"/>
</dbReference>
<gene>
    <name evidence="2" type="ORF">AMD01_00525</name>
</gene>
<sequence>MRIIWTLVWSFLLTHMAAYVIGAMSGASYTSETFTTASIFAVVFTVFIVILGEAGIPNEPAEKH</sequence>
<dbReference type="Proteomes" id="UP000037558">
    <property type="component" value="Unassembled WGS sequence"/>
</dbReference>
<evidence type="ECO:0000256" key="1">
    <source>
        <dbReference type="SAM" id="Phobius"/>
    </source>
</evidence>
<evidence type="ECO:0000313" key="2">
    <source>
        <dbReference type="EMBL" id="KOO50905.1"/>
    </source>
</evidence>
<dbReference type="RefSeq" id="WP_053400081.1">
    <property type="nucleotide sequence ID" value="NZ_CP061868.1"/>
</dbReference>
<name>A0A0M0LIK2_9BACI</name>
<dbReference type="AlphaFoldDB" id="A0A0M0LIK2"/>
<keyword evidence="1" id="KW-0812">Transmembrane</keyword>
<keyword evidence="1" id="KW-1133">Transmembrane helix</keyword>
<feature type="transmembrane region" description="Helical" evidence="1">
    <location>
        <begin position="38"/>
        <end position="56"/>
    </location>
</feature>
<dbReference type="InterPro" id="IPR021324">
    <property type="entry name" value="DUF2929"/>
</dbReference>
<proteinExistence type="predicted"/>
<keyword evidence="1" id="KW-0472">Membrane</keyword>
<organism evidence="2 3">
    <name type="scientific">Priestia koreensis</name>
    <dbReference type="NCBI Taxonomy" id="284581"/>
    <lineage>
        <taxon>Bacteria</taxon>
        <taxon>Bacillati</taxon>
        <taxon>Bacillota</taxon>
        <taxon>Bacilli</taxon>
        <taxon>Bacillales</taxon>
        <taxon>Bacillaceae</taxon>
        <taxon>Priestia</taxon>
    </lineage>
</organism>
<dbReference type="Pfam" id="PF11151">
    <property type="entry name" value="DUF2929"/>
    <property type="match status" value="1"/>
</dbReference>
<evidence type="ECO:0000313" key="3">
    <source>
        <dbReference type="Proteomes" id="UP000037558"/>
    </source>
</evidence>
<dbReference type="STRING" id="284581.AMD01_00525"/>
<comment type="caution">
    <text evidence="2">The sequence shown here is derived from an EMBL/GenBank/DDBJ whole genome shotgun (WGS) entry which is preliminary data.</text>
</comment>
<dbReference type="OrthoDB" id="2440739at2"/>
<accession>A0A0M0LIK2</accession>
<dbReference type="PATRIC" id="fig|284581.3.peg.346"/>
<reference evidence="3" key="1">
    <citation type="submission" date="2015-08" db="EMBL/GenBank/DDBJ databases">
        <title>Fjat-14210 dsm16467.</title>
        <authorList>
            <person name="Liu B."/>
            <person name="Wang J."/>
            <person name="Zhu Y."/>
            <person name="Liu G."/>
            <person name="Chen Q."/>
            <person name="Chen Z."/>
            <person name="Lan J."/>
            <person name="Che J."/>
            <person name="Ge C."/>
            <person name="Shi H."/>
            <person name="Pan Z."/>
            <person name="Liu X."/>
        </authorList>
    </citation>
    <scope>NUCLEOTIDE SEQUENCE [LARGE SCALE GENOMIC DNA]</scope>
    <source>
        <strain evidence="3">DSM 16467</strain>
    </source>
</reference>